<feature type="transmembrane region" description="Helical" evidence="7">
    <location>
        <begin position="331"/>
        <end position="354"/>
    </location>
</feature>
<feature type="transmembrane region" description="Helical" evidence="7">
    <location>
        <begin position="119"/>
        <end position="140"/>
    </location>
</feature>
<evidence type="ECO:0000256" key="6">
    <source>
        <dbReference type="SAM" id="MobiDB-lite"/>
    </source>
</evidence>
<evidence type="ECO:0000256" key="1">
    <source>
        <dbReference type="ARBA" id="ARBA00004651"/>
    </source>
</evidence>
<feature type="transmembrane region" description="Helical" evidence="7">
    <location>
        <begin position="225"/>
        <end position="246"/>
    </location>
</feature>
<name>A0ABV9LK91_9ACTN</name>
<keyword evidence="2" id="KW-1003">Cell membrane</keyword>
<keyword evidence="4 7" id="KW-1133">Transmembrane helix</keyword>
<feature type="transmembrane region" description="Helical" evidence="7">
    <location>
        <begin position="396"/>
        <end position="417"/>
    </location>
</feature>
<reference evidence="9" key="1">
    <citation type="journal article" date="2019" name="Int. J. Syst. Evol. Microbiol.">
        <title>The Global Catalogue of Microorganisms (GCM) 10K type strain sequencing project: providing services to taxonomists for standard genome sequencing and annotation.</title>
        <authorList>
            <consortium name="The Broad Institute Genomics Platform"/>
            <consortium name="The Broad Institute Genome Sequencing Center for Infectious Disease"/>
            <person name="Wu L."/>
            <person name="Ma J."/>
        </authorList>
    </citation>
    <scope>NUCLEOTIDE SEQUENCE [LARGE SCALE GENOMIC DNA]</scope>
    <source>
        <strain evidence="9">CCUG 62763</strain>
    </source>
</reference>
<proteinExistence type="predicted"/>
<feature type="transmembrane region" description="Helical" evidence="7">
    <location>
        <begin position="252"/>
        <end position="276"/>
    </location>
</feature>
<evidence type="ECO:0000256" key="3">
    <source>
        <dbReference type="ARBA" id="ARBA00022692"/>
    </source>
</evidence>
<feature type="transmembrane region" description="Helical" evidence="7">
    <location>
        <begin position="56"/>
        <end position="75"/>
    </location>
</feature>
<keyword evidence="5 7" id="KW-0472">Membrane</keyword>
<comment type="subcellular location">
    <subcellularLocation>
        <location evidence="1">Cell membrane</location>
        <topology evidence="1">Multi-pass membrane protein</topology>
    </subcellularLocation>
</comment>
<feature type="transmembrane region" description="Helical" evidence="7">
    <location>
        <begin position="297"/>
        <end position="319"/>
    </location>
</feature>
<dbReference type="Pfam" id="PF01943">
    <property type="entry name" value="Polysacc_synt"/>
    <property type="match status" value="1"/>
</dbReference>
<dbReference type="Proteomes" id="UP001596025">
    <property type="component" value="Unassembled WGS sequence"/>
</dbReference>
<evidence type="ECO:0000256" key="5">
    <source>
        <dbReference type="ARBA" id="ARBA00023136"/>
    </source>
</evidence>
<sequence>MATTTGEPQTFRRALVLMTATSFLVPAAGVLTAPILARALDTAGRGELAAAQAPAALMLAVATLGLPDALTYHLAKRPGRTRAALSWGSLITSALGIVCVLVTWAALPFLSAGTRELGRLILLAAALTIPALVVGVFRGAATGRQMWGAVAAERLLTTLARVGGLVALWSFGELTVLTALLVGALTPVVAGVAYWRLLLPVPADAGQRASSTELVKDLTSFGSKVWVGSIASMLLARVGQIFMVPLSSVEDLGLYTVASTISDVPLIVALAIQNALFGVNSKTTDAAQLTATTRATLLVGFGGCAALGVTLPLWIGPLFGEAFTAATVPTLMLLLSAVLCIPGLLAASGVAAWGRPGLRSLGLGITLVVNTVAFLVLVPLFGVYGACWTSLLNNVVLTTFMVIAASRVMGVPIGDFIAVRRGDLQRVCAEFLRLLRRLVPGRLRREHSAPTSVHSSDEVPVCAEDPRG</sequence>
<feature type="transmembrane region" description="Helical" evidence="7">
    <location>
        <begin position="87"/>
        <end position="107"/>
    </location>
</feature>
<accession>A0ABV9LK91</accession>
<gene>
    <name evidence="8" type="ORF">ACFO3M_10440</name>
</gene>
<dbReference type="EMBL" id="JBHSGR010000009">
    <property type="protein sequence ID" value="MFC4693802.1"/>
    <property type="molecule type" value="Genomic_DNA"/>
</dbReference>
<evidence type="ECO:0000256" key="4">
    <source>
        <dbReference type="ARBA" id="ARBA00022989"/>
    </source>
</evidence>
<keyword evidence="3 7" id="KW-0812">Transmembrane</keyword>
<dbReference type="PANTHER" id="PTHR30250">
    <property type="entry name" value="PST FAMILY PREDICTED COLANIC ACID TRANSPORTER"/>
    <property type="match status" value="1"/>
</dbReference>
<evidence type="ECO:0000256" key="7">
    <source>
        <dbReference type="SAM" id="Phobius"/>
    </source>
</evidence>
<feature type="transmembrane region" description="Helical" evidence="7">
    <location>
        <begin position="361"/>
        <end position="384"/>
    </location>
</feature>
<feature type="region of interest" description="Disordered" evidence="6">
    <location>
        <begin position="449"/>
        <end position="468"/>
    </location>
</feature>
<dbReference type="RefSeq" id="WP_387988520.1">
    <property type="nucleotide sequence ID" value="NZ_JBHSGR010000009.1"/>
</dbReference>
<dbReference type="InterPro" id="IPR050833">
    <property type="entry name" value="Poly_Biosynth_Transport"/>
</dbReference>
<dbReference type="InterPro" id="IPR002797">
    <property type="entry name" value="Polysacc_synth"/>
</dbReference>
<feature type="transmembrane region" description="Helical" evidence="7">
    <location>
        <begin position="177"/>
        <end position="198"/>
    </location>
</feature>
<dbReference type="PANTHER" id="PTHR30250:SF11">
    <property type="entry name" value="O-ANTIGEN TRANSPORTER-RELATED"/>
    <property type="match status" value="1"/>
</dbReference>
<evidence type="ECO:0000313" key="8">
    <source>
        <dbReference type="EMBL" id="MFC4693802.1"/>
    </source>
</evidence>
<protein>
    <submittedName>
        <fullName evidence="8">Oligosaccharide flippase family protein</fullName>
    </submittedName>
</protein>
<comment type="caution">
    <text evidence="8">The sequence shown here is derived from an EMBL/GenBank/DDBJ whole genome shotgun (WGS) entry which is preliminary data.</text>
</comment>
<keyword evidence="9" id="KW-1185">Reference proteome</keyword>
<feature type="transmembrane region" description="Helical" evidence="7">
    <location>
        <begin position="152"/>
        <end position="171"/>
    </location>
</feature>
<evidence type="ECO:0000256" key="2">
    <source>
        <dbReference type="ARBA" id="ARBA00022475"/>
    </source>
</evidence>
<organism evidence="8 9">
    <name type="scientific">Geodermatophilus arenarius</name>
    <dbReference type="NCBI Taxonomy" id="1137990"/>
    <lineage>
        <taxon>Bacteria</taxon>
        <taxon>Bacillati</taxon>
        <taxon>Actinomycetota</taxon>
        <taxon>Actinomycetes</taxon>
        <taxon>Geodermatophilales</taxon>
        <taxon>Geodermatophilaceae</taxon>
        <taxon>Geodermatophilus</taxon>
    </lineage>
</organism>
<evidence type="ECO:0000313" key="9">
    <source>
        <dbReference type="Proteomes" id="UP001596025"/>
    </source>
</evidence>